<dbReference type="Proteomes" id="UP001183414">
    <property type="component" value="Unassembled WGS sequence"/>
</dbReference>
<comment type="similarity">
    <text evidence="7">Belongs to the binding-protein-dependent transport system permease family.</text>
</comment>
<evidence type="ECO:0000256" key="4">
    <source>
        <dbReference type="ARBA" id="ARBA00022692"/>
    </source>
</evidence>
<evidence type="ECO:0000256" key="3">
    <source>
        <dbReference type="ARBA" id="ARBA00022475"/>
    </source>
</evidence>
<feature type="transmembrane region" description="Helical" evidence="7">
    <location>
        <begin position="280"/>
        <end position="300"/>
    </location>
</feature>
<evidence type="ECO:0000256" key="2">
    <source>
        <dbReference type="ARBA" id="ARBA00022448"/>
    </source>
</evidence>
<evidence type="ECO:0000259" key="9">
    <source>
        <dbReference type="PROSITE" id="PS50928"/>
    </source>
</evidence>
<evidence type="ECO:0000256" key="6">
    <source>
        <dbReference type="ARBA" id="ARBA00023136"/>
    </source>
</evidence>
<reference evidence="11" key="1">
    <citation type="submission" date="2023-07" db="EMBL/GenBank/DDBJ databases">
        <title>30 novel species of actinomycetes from the DSMZ collection.</title>
        <authorList>
            <person name="Nouioui I."/>
        </authorList>
    </citation>
    <scope>NUCLEOTIDE SEQUENCE [LARGE SCALE GENOMIC DNA]</scope>
    <source>
        <strain evidence="11">DSM 42041</strain>
    </source>
</reference>
<feature type="region of interest" description="Disordered" evidence="8">
    <location>
        <begin position="1"/>
        <end position="24"/>
    </location>
</feature>
<feature type="transmembrane region" description="Helical" evidence="7">
    <location>
        <begin position="127"/>
        <end position="148"/>
    </location>
</feature>
<dbReference type="InterPro" id="IPR000515">
    <property type="entry name" value="MetI-like"/>
</dbReference>
<dbReference type="EMBL" id="JAVREQ010000021">
    <property type="protein sequence ID" value="MDT0381273.1"/>
    <property type="molecule type" value="Genomic_DNA"/>
</dbReference>
<feature type="compositionally biased region" description="Low complexity" evidence="8">
    <location>
        <begin position="10"/>
        <end position="22"/>
    </location>
</feature>
<dbReference type="SUPFAM" id="SSF161098">
    <property type="entry name" value="MetI-like"/>
    <property type="match status" value="1"/>
</dbReference>
<feature type="transmembrane region" description="Helical" evidence="7">
    <location>
        <begin position="90"/>
        <end position="115"/>
    </location>
</feature>
<dbReference type="Gene3D" id="1.10.3720.10">
    <property type="entry name" value="MetI-like"/>
    <property type="match status" value="1"/>
</dbReference>
<dbReference type="InterPro" id="IPR051393">
    <property type="entry name" value="ABC_transporter_permease"/>
</dbReference>
<comment type="caution">
    <text evidence="10">The sequence shown here is derived from an EMBL/GenBank/DDBJ whole genome shotgun (WGS) entry which is preliminary data.</text>
</comment>
<feature type="transmembrane region" description="Helical" evidence="7">
    <location>
        <begin position="32"/>
        <end position="53"/>
    </location>
</feature>
<sequence>MTVLTDPKAAPETTPAREAAPAPRRRPRTEAAYYWMVLPALALFLLLHTTPVLRGIYYSFTDFAGYGSYEFVGLTNYLNLFEDARIAESYLFTFQFAAVATVLTNVVALAVALGLHARIRFRATLRGVFFTPNVLSILIVGYVFNYLFTYSLPAIGEHLGIDALSTSILADPDLAWVGVVILAVWQAAAFNIIIYLAGLQTVPEDLHEAATLDGAGPWQRFRSVTLPLIAPFVTINTVLSLRNFLQVFDHVEALTAGGPGSATTSVSYLIYKGGFKGGEYAYQTANAVLFFAVIVLISVFQMRLLQRREVNL</sequence>
<protein>
    <submittedName>
        <fullName evidence="10">Sugar ABC transporter permease</fullName>
    </submittedName>
</protein>
<evidence type="ECO:0000256" key="1">
    <source>
        <dbReference type="ARBA" id="ARBA00004651"/>
    </source>
</evidence>
<comment type="subcellular location">
    <subcellularLocation>
        <location evidence="1 7">Cell membrane</location>
        <topology evidence="1 7">Multi-pass membrane protein</topology>
    </subcellularLocation>
</comment>
<organism evidence="10 11">
    <name type="scientific">Streptomyces hazeniae</name>
    <dbReference type="NCBI Taxonomy" id="3075538"/>
    <lineage>
        <taxon>Bacteria</taxon>
        <taxon>Bacillati</taxon>
        <taxon>Actinomycetota</taxon>
        <taxon>Actinomycetes</taxon>
        <taxon>Kitasatosporales</taxon>
        <taxon>Streptomycetaceae</taxon>
        <taxon>Streptomyces</taxon>
    </lineage>
</organism>
<keyword evidence="2 7" id="KW-0813">Transport</keyword>
<feature type="domain" description="ABC transmembrane type-1" evidence="9">
    <location>
        <begin position="90"/>
        <end position="301"/>
    </location>
</feature>
<accession>A0ABU2P062</accession>
<keyword evidence="5 7" id="KW-1133">Transmembrane helix</keyword>
<evidence type="ECO:0000256" key="8">
    <source>
        <dbReference type="SAM" id="MobiDB-lite"/>
    </source>
</evidence>
<keyword evidence="4 7" id="KW-0812">Transmembrane</keyword>
<keyword evidence="6 7" id="KW-0472">Membrane</keyword>
<evidence type="ECO:0000256" key="5">
    <source>
        <dbReference type="ARBA" id="ARBA00022989"/>
    </source>
</evidence>
<dbReference type="InterPro" id="IPR035906">
    <property type="entry name" value="MetI-like_sf"/>
</dbReference>
<gene>
    <name evidence="10" type="ORF">RM572_21175</name>
</gene>
<dbReference type="PANTHER" id="PTHR30193:SF41">
    <property type="entry name" value="DIACETYLCHITOBIOSE UPTAKE SYSTEM PERMEASE PROTEIN NGCF"/>
    <property type="match status" value="1"/>
</dbReference>
<dbReference type="CDD" id="cd06261">
    <property type="entry name" value="TM_PBP2"/>
    <property type="match status" value="1"/>
</dbReference>
<name>A0ABU2P062_9ACTN</name>
<feature type="transmembrane region" description="Helical" evidence="7">
    <location>
        <begin position="174"/>
        <end position="197"/>
    </location>
</feature>
<dbReference type="PROSITE" id="PS50928">
    <property type="entry name" value="ABC_TM1"/>
    <property type="match status" value="1"/>
</dbReference>
<evidence type="ECO:0000256" key="7">
    <source>
        <dbReference type="RuleBase" id="RU363032"/>
    </source>
</evidence>
<proteinExistence type="inferred from homology"/>
<evidence type="ECO:0000313" key="11">
    <source>
        <dbReference type="Proteomes" id="UP001183414"/>
    </source>
</evidence>
<evidence type="ECO:0000313" key="10">
    <source>
        <dbReference type="EMBL" id="MDT0381273.1"/>
    </source>
</evidence>
<keyword evidence="11" id="KW-1185">Reference proteome</keyword>
<feature type="transmembrane region" description="Helical" evidence="7">
    <location>
        <begin position="224"/>
        <end position="245"/>
    </location>
</feature>
<dbReference type="PANTHER" id="PTHR30193">
    <property type="entry name" value="ABC TRANSPORTER PERMEASE PROTEIN"/>
    <property type="match status" value="1"/>
</dbReference>
<dbReference type="RefSeq" id="WP_311674961.1">
    <property type="nucleotide sequence ID" value="NZ_JAVREQ010000021.1"/>
</dbReference>
<keyword evidence="3" id="KW-1003">Cell membrane</keyword>
<dbReference type="Pfam" id="PF00528">
    <property type="entry name" value="BPD_transp_1"/>
    <property type="match status" value="1"/>
</dbReference>